<dbReference type="Gene3D" id="2.60.200.40">
    <property type="match status" value="1"/>
</dbReference>
<dbReference type="NCBIfam" id="NF009602">
    <property type="entry name" value="PRK13054.1"/>
    <property type="match status" value="1"/>
</dbReference>
<keyword evidence="2" id="KW-0444">Lipid biosynthesis</keyword>
<comment type="cofactor">
    <cofactor evidence="1">
        <name>Mg(2+)</name>
        <dbReference type="ChEBI" id="CHEBI:18420"/>
    </cofactor>
</comment>
<keyword evidence="6 13" id="KW-0418">Kinase</keyword>
<organism evidence="13 14">
    <name type="scientific">Roseibium suaedae</name>
    <dbReference type="NCBI Taxonomy" id="735517"/>
    <lineage>
        <taxon>Bacteria</taxon>
        <taxon>Pseudomonadati</taxon>
        <taxon>Pseudomonadota</taxon>
        <taxon>Alphaproteobacteria</taxon>
        <taxon>Hyphomicrobiales</taxon>
        <taxon>Stappiaceae</taxon>
        <taxon>Roseibium</taxon>
    </lineage>
</organism>
<dbReference type="InterPro" id="IPR001206">
    <property type="entry name" value="Diacylglycerol_kinase_cat_dom"/>
</dbReference>
<protein>
    <submittedName>
        <fullName evidence="13">Lipid kinase YegS</fullName>
    </submittedName>
</protein>
<evidence type="ECO:0000256" key="11">
    <source>
        <dbReference type="ARBA" id="ARBA00023264"/>
    </source>
</evidence>
<evidence type="ECO:0000313" key="14">
    <source>
        <dbReference type="Proteomes" id="UP000186002"/>
    </source>
</evidence>
<keyword evidence="9" id="KW-0443">Lipid metabolism</keyword>
<dbReference type="STRING" id="735517.SAMN05444272_0050"/>
<dbReference type="PANTHER" id="PTHR12358:SF106">
    <property type="entry name" value="LIPID KINASE YEGS"/>
    <property type="match status" value="1"/>
</dbReference>
<keyword evidence="7" id="KW-0067">ATP-binding</keyword>
<evidence type="ECO:0000313" key="13">
    <source>
        <dbReference type="EMBL" id="SHL22305.1"/>
    </source>
</evidence>
<evidence type="ECO:0000256" key="6">
    <source>
        <dbReference type="ARBA" id="ARBA00022777"/>
    </source>
</evidence>
<name>A0A1M6YW28_9HYPH</name>
<dbReference type="Pfam" id="PF19279">
    <property type="entry name" value="YegS_C"/>
    <property type="match status" value="1"/>
</dbReference>
<dbReference type="InterPro" id="IPR045540">
    <property type="entry name" value="YegS/DAGK_C"/>
</dbReference>
<dbReference type="OrthoDB" id="142078at2"/>
<dbReference type="EMBL" id="FRBW01000001">
    <property type="protein sequence ID" value="SHL22305.1"/>
    <property type="molecule type" value="Genomic_DNA"/>
</dbReference>
<keyword evidence="4" id="KW-0479">Metal-binding</keyword>
<dbReference type="InterPro" id="IPR017438">
    <property type="entry name" value="ATP-NAD_kinase_N"/>
</dbReference>
<keyword evidence="10" id="KW-0594">Phospholipid biosynthesis</keyword>
<dbReference type="InterPro" id="IPR050187">
    <property type="entry name" value="Lipid_Phosphate_FormReg"/>
</dbReference>
<dbReference type="SUPFAM" id="SSF111331">
    <property type="entry name" value="NAD kinase/diacylglycerol kinase-like"/>
    <property type="match status" value="1"/>
</dbReference>
<sequence length="305" mass="32497">MPAKTHLRVILHGKAAGRDDVRSAIEKLRSKGHEVSVRVTWEEGDAIRYAREALENADRDGIDTLVAGGGDGTLNQVVGAVCSQVSGADSVPFSFGLLPLGTANDFAWGIGLDPKNISECLWIAATGAARVMDLGKVNDRIFVNVATGGFGTRVTTETDPGLKRILGGAAYFFTGLNRFSELANCKAEVTGENLSWEGQFLAIAAGNGRQAGGGVPLCPDAKLDDGFLDLTIVPSPAPDQVPDLIGHLMDGGLEQMRRYGAVTARLSECRIETREELQINLDGEPIHGRSFSLKTLPGAIKFRRP</sequence>
<keyword evidence="11" id="KW-1208">Phospholipid metabolism</keyword>
<dbReference type="Gene3D" id="3.40.50.10330">
    <property type="entry name" value="Probable inorganic polyphosphate/atp-NAD kinase, domain 1"/>
    <property type="match status" value="1"/>
</dbReference>
<proteinExistence type="predicted"/>
<dbReference type="GO" id="GO:0005886">
    <property type="term" value="C:plasma membrane"/>
    <property type="evidence" value="ECO:0007669"/>
    <property type="project" value="TreeGrafter"/>
</dbReference>
<dbReference type="InterPro" id="IPR005218">
    <property type="entry name" value="Diacylglycerol/lipid_kinase"/>
</dbReference>
<dbReference type="AlphaFoldDB" id="A0A1M6YW28"/>
<evidence type="ECO:0000256" key="9">
    <source>
        <dbReference type="ARBA" id="ARBA00023098"/>
    </source>
</evidence>
<dbReference type="PANTHER" id="PTHR12358">
    <property type="entry name" value="SPHINGOSINE KINASE"/>
    <property type="match status" value="1"/>
</dbReference>
<dbReference type="GO" id="GO:0005524">
    <property type="term" value="F:ATP binding"/>
    <property type="evidence" value="ECO:0007669"/>
    <property type="project" value="UniProtKB-KW"/>
</dbReference>
<dbReference type="SMART" id="SM00046">
    <property type="entry name" value="DAGKc"/>
    <property type="match status" value="1"/>
</dbReference>
<evidence type="ECO:0000256" key="3">
    <source>
        <dbReference type="ARBA" id="ARBA00022679"/>
    </source>
</evidence>
<evidence type="ECO:0000256" key="1">
    <source>
        <dbReference type="ARBA" id="ARBA00001946"/>
    </source>
</evidence>
<evidence type="ECO:0000256" key="7">
    <source>
        <dbReference type="ARBA" id="ARBA00022840"/>
    </source>
</evidence>
<dbReference type="NCBIfam" id="TIGR00147">
    <property type="entry name" value="YegS/Rv2252/BmrU family lipid kinase"/>
    <property type="match status" value="1"/>
</dbReference>
<dbReference type="Proteomes" id="UP000186002">
    <property type="component" value="Unassembled WGS sequence"/>
</dbReference>
<dbReference type="GO" id="GO:0016301">
    <property type="term" value="F:kinase activity"/>
    <property type="evidence" value="ECO:0007669"/>
    <property type="project" value="UniProtKB-KW"/>
</dbReference>
<evidence type="ECO:0000259" key="12">
    <source>
        <dbReference type="PROSITE" id="PS50146"/>
    </source>
</evidence>
<keyword evidence="8" id="KW-0460">Magnesium</keyword>
<dbReference type="PROSITE" id="PS50146">
    <property type="entry name" value="DAGK"/>
    <property type="match status" value="1"/>
</dbReference>
<reference evidence="13 14" key="1">
    <citation type="submission" date="2016-11" db="EMBL/GenBank/DDBJ databases">
        <authorList>
            <person name="Jaros S."/>
            <person name="Januszkiewicz K."/>
            <person name="Wedrychowicz H."/>
        </authorList>
    </citation>
    <scope>NUCLEOTIDE SEQUENCE [LARGE SCALE GENOMIC DNA]</scope>
    <source>
        <strain evidence="13 14">DSM 22153</strain>
    </source>
</reference>
<dbReference type="GO" id="GO:0008654">
    <property type="term" value="P:phospholipid biosynthetic process"/>
    <property type="evidence" value="ECO:0007669"/>
    <property type="project" value="UniProtKB-KW"/>
</dbReference>
<feature type="domain" description="DAGKc" evidence="12">
    <location>
        <begin position="2"/>
        <end position="141"/>
    </location>
</feature>
<dbReference type="RefSeq" id="WP_073007265.1">
    <property type="nucleotide sequence ID" value="NZ_FRBW01000001.1"/>
</dbReference>
<evidence type="ECO:0000256" key="10">
    <source>
        <dbReference type="ARBA" id="ARBA00023209"/>
    </source>
</evidence>
<dbReference type="InterPro" id="IPR016064">
    <property type="entry name" value="NAD/diacylglycerol_kinase_sf"/>
</dbReference>
<evidence type="ECO:0000256" key="8">
    <source>
        <dbReference type="ARBA" id="ARBA00022842"/>
    </source>
</evidence>
<keyword evidence="3" id="KW-0808">Transferase</keyword>
<keyword evidence="5" id="KW-0547">Nucleotide-binding</keyword>
<keyword evidence="14" id="KW-1185">Reference proteome</keyword>
<gene>
    <name evidence="13" type="ORF">SAMN05444272_0050</name>
</gene>
<evidence type="ECO:0000256" key="2">
    <source>
        <dbReference type="ARBA" id="ARBA00022516"/>
    </source>
</evidence>
<evidence type="ECO:0000256" key="4">
    <source>
        <dbReference type="ARBA" id="ARBA00022723"/>
    </source>
</evidence>
<dbReference type="GO" id="GO:0046872">
    <property type="term" value="F:metal ion binding"/>
    <property type="evidence" value="ECO:0007669"/>
    <property type="project" value="UniProtKB-KW"/>
</dbReference>
<dbReference type="Pfam" id="PF00781">
    <property type="entry name" value="DAGK_cat"/>
    <property type="match status" value="1"/>
</dbReference>
<accession>A0A1M6YW28</accession>
<evidence type="ECO:0000256" key="5">
    <source>
        <dbReference type="ARBA" id="ARBA00022741"/>
    </source>
</evidence>